<dbReference type="Gene3D" id="3.30.420.60">
    <property type="entry name" value="eRF1 domain 2"/>
    <property type="match status" value="1"/>
</dbReference>
<evidence type="ECO:0000256" key="1">
    <source>
        <dbReference type="SAM" id="MobiDB-lite"/>
    </source>
</evidence>
<keyword evidence="3" id="KW-1185">Reference proteome</keyword>
<dbReference type="RefSeq" id="WP_143528738.1">
    <property type="nucleotide sequence ID" value="NZ_AP019791.1"/>
</dbReference>
<dbReference type="Pfam" id="PF18854">
    <property type="entry name" value="baeRF_family10"/>
    <property type="match status" value="1"/>
</dbReference>
<feature type="region of interest" description="Disordered" evidence="1">
    <location>
        <begin position="143"/>
        <end position="173"/>
    </location>
</feature>
<dbReference type="EMBL" id="AP019791">
    <property type="protein sequence ID" value="BBL80764.1"/>
    <property type="molecule type" value="Genomic_DNA"/>
</dbReference>
<dbReference type="Proteomes" id="UP000318065">
    <property type="component" value="Chromosome"/>
</dbReference>
<dbReference type="InterPro" id="IPR041202">
    <property type="entry name" value="BaeRF_family10"/>
</dbReference>
<reference evidence="2" key="1">
    <citation type="journal article" date="2019" name="Microbiol. Resour. Announc.">
        <title>Complete Genome Sequence of Rubrobacter xylanophilus Strain AA3-22, Isolated from Arima Onsen in Japan.</title>
        <authorList>
            <person name="Tomariguchi N."/>
            <person name="Miyazaki K."/>
        </authorList>
    </citation>
    <scope>NUCLEOTIDE SEQUENCE [LARGE SCALE GENOMIC DNA]</scope>
    <source>
        <strain evidence="2">AA3-22</strain>
    </source>
</reference>
<dbReference type="AlphaFoldDB" id="A0A510HLI6"/>
<feature type="compositionally biased region" description="Basic and acidic residues" evidence="1">
    <location>
        <begin position="160"/>
        <end position="173"/>
    </location>
</feature>
<proteinExistence type="predicted"/>
<dbReference type="OrthoDB" id="5241360at2"/>
<dbReference type="InterPro" id="IPR042226">
    <property type="entry name" value="eFR1_2_sf"/>
</dbReference>
<accession>A0A510HLI6</accession>
<protein>
    <submittedName>
        <fullName evidence="2">Peptide chain release factor 3</fullName>
    </submittedName>
</protein>
<gene>
    <name evidence="2" type="ORF">RxyAA322_26180</name>
</gene>
<name>A0A510HLI6_9ACTN</name>
<sequence length="364" mass="40716">MARKEEVRAAAESVAGHPGPVLSAYLGVSADRPENQERAYLLRLREAMDDLGVPEAVQRRVRERLESETHPGGRTLAVFAAEDGLLEIYRLNLDLPEGFRWGEPHTAPLLLALDAYEPYGAAVVDAERFRYFVVSPLESGETARGYREVDLSPQTPGPRGKADHDPMSRRSEANVHRYYNQLGELIREVTFREGVRRLILAGPKERTAGLRKNLPEDVRERVVAEEHVDLGAPEGELLERLEAARMEAERRRQRGLLEKIRESGVRGLEPTLKALQEENRVHHLAVLWDLEGEVRWSDADGLAVTDITAEKSPFSGEPTRTKPLLDALLELAASRGARVDLVRGEENARLLREELGGVAGMPRF</sequence>
<organism evidence="2 3">
    <name type="scientific">Rubrobacter xylanophilus</name>
    <dbReference type="NCBI Taxonomy" id="49319"/>
    <lineage>
        <taxon>Bacteria</taxon>
        <taxon>Bacillati</taxon>
        <taxon>Actinomycetota</taxon>
        <taxon>Rubrobacteria</taxon>
        <taxon>Rubrobacterales</taxon>
        <taxon>Rubrobacteraceae</taxon>
        <taxon>Rubrobacter</taxon>
    </lineage>
</organism>
<evidence type="ECO:0000313" key="3">
    <source>
        <dbReference type="Proteomes" id="UP000318065"/>
    </source>
</evidence>
<evidence type="ECO:0000313" key="2">
    <source>
        <dbReference type="EMBL" id="BBL80764.1"/>
    </source>
</evidence>